<evidence type="ECO:0000313" key="4">
    <source>
        <dbReference type="Proteomes" id="UP001140560"/>
    </source>
</evidence>
<evidence type="ECO:0000259" key="2">
    <source>
        <dbReference type="Pfam" id="PF25130"/>
    </source>
</evidence>
<keyword evidence="1" id="KW-1133">Transmembrane helix</keyword>
<dbReference type="Proteomes" id="UP001140560">
    <property type="component" value="Unassembled WGS sequence"/>
</dbReference>
<organism evidence="3 4">
    <name type="scientific">Neocucurbitaria cava</name>
    <dbReference type="NCBI Taxonomy" id="798079"/>
    <lineage>
        <taxon>Eukaryota</taxon>
        <taxon>Fungi</taxon>
        <taxon>Dikarya</taxon>
        <taxon>Ascomycota</taxon>
        <taxon>Pezizomycotina</taxon>
        <taxon>Dothideomycetes</taxon>
        <taxon>Pleosporomycetidae</taxon>
        <taxon>Pleosporales</taxon>
        <taxon>Pleosporineae</taxon>
        <taxon>Cucurbitariaceae</taxon>
        <taxon>Neocucurbitaria</taxon>
    </lineage>
</organism>
<evidence type="ECO:0000313" key="3">
    <source>
        <dbReference type="EMBL" id="KAJ4375969.1"/>
    </source>
</evidence>
<dbReference type="InterPro" id="IPR056722">
    <property type="entry name" value="DUF7820"/>
</dbReference>
<dbReference type="PANTHER" id="PTHR42078:SF1">
    <property type="entry name" value="GLUCAN 1, 4-ALPHA-GLUCOSIDASE"/>
    <property type="match status" value="1"/>
</dbReference>
<sequence>MRLPRRPIASIQPLPSIHTAFPINYDLTDSSYSAGINSGTRLLRQIDDGIEVVPFERDPRSAPILSPDSEEKEVFVVSQKEIEQLEKPLPKLPGSIWQRMGIRQRILALLGVQFVILMTIGLALMAAKAPSSSDPPSRARATGGDSVTVDAMDTIQRGTFALPVQLPQQQSSACLARMNESVAWQCATDTEFQLNVLPSPANNTKMTMVTLSAPPSNDSIPYGHQVPDFPPVELVTLPNGDGSGDGPAYHFLTTYDRTVLLKEDDLQLEQEQRVQPLSQHHTFQIGESLWRCVFNETLIEGYIYVNQATTPESTMSGNSTKNISMTASIPKVPYVVKLVEQRMPNGKGPYCEKVKVQKDGSLSSGSGKVMLDLSESASELEASKSELVRSAKFRSREQTPTSNHCRCQWLIQ</sequence>
<evidence type="ECO:0000256" key="1">
    <source>
        <dbReference type="SAM" id="Phobius"/>
    </source>
</evidence>
<proteinExistence type="predicted"/>
<dbReference type="EMBL" id="JAPEUY010000002">
    <property type="protein sequence ID" value="KAJ4375969.1"/>
    <property type="molecule type" value="Genomic_DNA"/>
</dbReference>
<keyword evidence="4" id="KW-1185">Reference proteome</keyword>
<comment type="caution">
    <text evidence="3">The sequence shown here is derived from an EMBL/GenBank/DDBJ whole genome shotgun (WGS) entry which is preliminary data.</text>
</comment>
<dbReference type="PANTHER" id="PTHR42078">
    <property type="entry name" value="GLUCAN 1, 4-ALPHA-GLUCOSIDASE"/>
    <property type="match status" value="1"/>
</dbReference>
<keyword evidence="1" id="KW-0472">Membrane</keyword>
<feature type="transmembrane region" description="Helical" evidence="1">
    <location>
        <begin position="106"/>
        <end position="127"/>
    </location>
</feature>
<keyword evidence="1" id="KW-0812">Transmembrane</keyword>
<accession>A0A9W9CR27</accession>
<dbReference type="AlphaFoldDB" id="A0A9W9CR27"/>
<name>A0A9W9CR27_9PLEO</name>
<protein>
    <recommendedName>
        <fullName evidence="2">DUF7820 domain-containing protein</fullName>
    </recommendedName>
</protein>
<dbReference type="OrthoDB" id="5384459at2759"/>
<reference evidence="3" key="1">
    <citation type="submission" date="2022-10" db="EMBL/GenBank/DDBJ databases">
        <title>Tapping the CABI collections for fungal endophytes: first genome assemblies for Collariella, Neodidymelliopsis, Ascochyta clinopodiicola, Didymella pomorum, Didymosphaeria variabile, Neocosmospora piperis and Neocucurbitaria cava.</title>
        <authorList>
            <person name="Hill R."/>
        </authorList>
    </citation>
    <scope>NUCLEOTIDE SEQUENCE</scope>
    <source>
        <strain evidence="3">IMI 356814</strain>
    </source>
</reference>
<feature type="domain" description="DUF7820" evidence="2">
    <location>
        <begin position="152"/>
        <end position="323"/>
    </location>
</feature>
<dbReference type="Pfam" id="PF25130">
    <property type="entry name" value="DUF7820"/>
    <property type="match status" value="1"/>
</dbReference>
<gene>
    <name evidence="3" type="ORF">N0V83_001249</name>
</gene>